<protein>
    <submittedName>
        <fullName evidence="2">VOC family protein</fullName>
    </submittedName>
</protein>
<dbReference type="RefSeq" id="WP_386102144.1">
    <property type="nucleotide sequence ID" value="NZ_JBHUOZ010000003.1"/>
</dbReference>
<evidence type="ECO:0000259" key="1">
    <source>
        <dbReference type="PROSITE" id="PS51819"/>
    </source>
</evidence>
<keyword evidence="3" id="KW-1185">Reference proteome</keyword>
<feature type="domain" description="VOC" evidence="1">
    <location>
        <begin position="2"/>
        <end position="118"/>
    </location>
</feature>
<evidence type="ECO:0000313" key="2">
    <source>
        <dbReference type="EMBL" id="MFD2921573.1"/>
    </source>
</evidence>
<dbReference type="Gene3D" id="3.10.180.10">
    <property type="entry name" value="2,3-Dihydroxybiphenyl 1,2-Dioxygenase, domain 1"/>
    <property type="match status" value="1"/>
</dbReference>
<dbReference type="Pfam" id="PF00903">
    <property type="entry name" value="Glyoxalase"/>
    <property type="match status" value="1"/>
</dbReference>
<dbReference type="InterPro" id="IPR037523">
    <property type="entry name" value="VOC_core"/>
</dbReference>
<dbReference type="InterPro" id="IPR004360">
    <property type="entry name" value="Glyas_Fos-R_dOase_dom"/>
</dbReference>
<gene>
    <name evidence="2" type="ORF">ACFS6H_17765</name>
</gene>
<sequence>MQFTAIRPMISTDQFEDTILFYTELLGFVLRAKNEEWGWASLSRDHVAIMLAKPNAHRPFTGPVFTGSFYFNIDAVDELWEKLKDKVKICYEIENFPWEMREFAIYDNNGYILQFGQDISIHDK</sequence>
<organism evidence="2 3">
    <name type="scientific">Terrimonas rubra</name>
    <dbReference type="NCBI Taxonomy" id="1035890"/>
    <lineage>
        <taxon>Bacteria</taxon>
        <taxon>Pseudomonadati</taxon>
        <taxon>Bacteroidota</taxon>
        <taxon>Chitinophagia</taxon>
        <taxon>Chitinophagales</taxon>
        <taxon>Chitinophagaceae</taxon>
        <taxon>Terrimonas</taxon>
    </lineage>
</organism>
<evidence type="ECO:0000313" key="3">
    <source>
        <dbReference type="Proteomes" id="UP001597511"/>
    </source>
</evidence>
<proteinExistence type="predicted"/>
<accession>A0ABW6ABL5</accession>
<dbReference type="Proteomes" id="UP001597511">
    <property type="component" value="Unassembled WGS sequence"/>
</dbReference>
<dbReference type="SUPFAM" id="SSF54593">
    <property type="entry name" value="Glyoxalase/Bleomycin resistance protein/Dihydroxybiphenyl dioxygenase"/>
    <property type="match status" value="1"/>
</dbReference>
<comment type="caution">
    <text evidence="2">The sequence shown here is derived from an EMBL/GenBank/DDBJ whole genome shotgun (WGS) entry which is preliminary data.</text>
</comment>
<dbReference type="InterPro" id="IPR029068">
    <property type="entry name" value="Glyas_Bleomycin-R_OHBP_Dase"/>
</dbReference>
<dbReference type="EMBL" id="JBHUOZ010000003">
    <property type="protein sequence ID" value="MFD2921573.1"/>
    <property type="molecule type" value="Genomic_DNA"/>
</dbReference>
<reference evidence="3" key="1">
    <citation type="journal article" date="2019" name="Int. J. Syst. Evol. Microbiol.">
        <title>The Global Catalogue of Microorganisms (GCM) 10K type strain sequencing project: providing services to taxonomists for standard genome sequencing and annotation.</title>
        <authorList>
            <consortium name="The Broad Institute Genomics Platform"/>
            <consortium name="The Broad Institute Genome Sequencing Center for Infectious Disease"/>
            <person name="Wu L."/>
            <person name="Ma J."/>
        </authorList>
    </citation>
    <scope>NUCLEOTIDE SEQUENCE [LARGE SCALE GENOMIC DNA]</scope>
    <source>
        <strain evidence="3">KCTC 23299</strain>
    </source>
</reference>
<dbReference type="PROSITE" id="PS51819">
    <property type="entry name" value="VOC"/>
    <property type="match status" value="1"/>
</dbReference>
<name>A0ABW6ABL5_9BACT</name>